<sequence length="223" mass="26418">MNYMFARLNVYDLLRRIFIEEPSVPLLQYLKTIDMDYLVPHEELNVSSGIEYLANSLNYLKGITISTTSQAYQDLHWDYTQLFIGPHELPASPWESSYKHDRLLFTQTTMDVAKFYSENGFYLPESEHEAADHIGFELDFMYHLARNVDFDTSLLSFKNIHNVKNQVNFLENHLLSFLDELMRKIQNSAQTDFYINMSRFTKEFINHDYKEIKKILLSTNNKK</sequence>
<evidence type="ECO:0000313" key="2">
    <source>
        <dbReference type="EMBL" id="WPC76203.1"/>
    </source>
</evidence>
<dbReference type="SUPFAM" id="SSF89155">
    <property type="entry name" value="TorD-like"/>
    <property type="match status" value="1"/>
</dbReference>
<gene>
    <name evidence="2" type="ORF">R8Z52_16880</name>
</gene>
<dbReference type="InterPro" id="IPR036411">
    <property type="entry name" value="TorD-like_sf"/>
</dbReference>
<reference evidence="2 3" key="1">
    <citation type="submission" date="2023-11" db="EMBL/GenBank/DDBJ databases">
        <title>Plant-associative lifestyle of Vibrio porteresiae and its evolutionary dynamics.</title>
        <authorList>
            <person name="Rameshkumar N."/>
            <person name="Kirti K."/>
        </authorList>
    </citation>
    <scope>NUCLEOTIDE SEQUENCE [LARGE SCALE GENOMIC DNA]</scope>
    <source>
        <strain evidence="2 3">MSSRF30</strain>
    </source>
</reference>
<name>A0ABZ0QLC5_9VIBR</name>
<evidence type="ECO:0000313" key="3">
    <source>
        <dbReference type="Proteomes" id="UP001304071"/>
    </source>
</evidence>
<dbReference type="PANTHER" id="PTHR34227">
    <property type="entry name" value="CHAPERONE PROTEIN YCDY"/>
    <property type="match status" value="1"/>
</dbReference>
<dbReference type="InterPro" id="IPR020945">
    <property type="entry name" value="DMSO/NO3_reduct_chaperone"/>
</dbReference>
<proteinExistence type="predicted"/>
<accession>A0ABZ0QLC5</accession>
<keyword evidence="3" id="KW-1185">Reference proteome</keyword>
<protein>
    <submittedName>
        <fullName evidence="2">Molecular chaperone TorD family protein</fullName>
    </submittedName>
</protein>
<keyword evidence="1" id="KW-0143">Chaperone</keyword>
<dbReference type="Gene3D" id="1.10.3480.10">
    <property type="entry name" value="TorD-like"/>
    <property type="match status" value="1"/>
</dbReference>
<organism evidence="2 3">
    <name type="scientific">Vibrio porteresiae DSM 19223</name>
    <dbReference type="NCBI Taxonomy" id="1123496"/>
    <lineage>
        <taxon>Bacteria</taxon>
        <taxon>Pseudomonadati</taxon>
        <taxon>Pseudomonadota</taxon>
        <taxon>Gammaproteobacteria</taxon>
        <taxon>Vibrionales</taxon>
        <taxon>Vibrionaceae</taxon>
        <taxon>Vibrio</taxon>
    </lineage>
</organism>
<dbReference type="Proteomes" id="UP001304071">
    <property type="component" value="Chromosome 2"/>
</dbReference>
<dbReference type="RefSeq" id="WP_261896611.1">
    <property type="nucleotide sequence ID" value="NZ_AP024896.1"/>
</dbReference>
<dbReference type="Pfam" id="PF02613">
    <property type="entry name" value="Nitrate_red_del"/>
    <property type="match status" value="1"/>
</dbReference>
<dbReference type="EMBL" id="CP138204">
    <property type="protein sequence ID" value="WPC76203.1"/>
    <property type="molecule type" value="Genomic_DNA"/>
</dbReference>
<dbReference type="InterPro" id="IPR050289">
    <property type="entry name" value="TorD/DmsD_chaperones"/>
</dbReference>
<evidence type="ECO:0000256" key="1">
    <source>
        <dbReference type="ARBA" id="ARBA00023186"/>
    </source>
</evidence>
<dbReference type="PANTHER" id="PTHR34227:SF1">
    <property type="entry name" value="DIMETHYL SULFOXIDE REDUCTASE CHAPERONE-RELATED"/>
    <property type="match status" value="1"/>
</dbReference>